<evidence type="ECO:0000256" key="1">
    <source>
        <dbReference type="SAM" id="MobiDB-lite"/>
    </source>
</evidence>
<feature type="region of interest" description="Disordered" evidence="1">
    <location>
        <begin position="158"/>
        <end position="187"/>
    </location>
</feature>
<feature type="non-terminal residue" evidence="3">
    <location>
        <position position="216"/>
    </location>
</feature>
<sequence>IVKVRNHITFLKRKRASFRSSAILYLTVAYVATVAYRYRTATTGIGLLSAGKTTWQLFLKCLLARDLTIAFASPFAIAALVYVVDSLFKFWIHNKERSFRSLMRRDRETLEDLKLKTNFSKTSLLLQRFDWAGTSSVRKPEVPPTNKTAPALLAQSANNANPNTSVTAPKNAGGGTIKSDNASGAGENTIRVSETQLHNTAPAAAALGGAQLPTSP</sequence>
<reference evidence="4" key="1">
    <citation type="journal article" date="2018" name="Nat. Microbiol.">
        <title>Leveraging single-cell genomics to expand the fungal tree of life.</title>
        <authorList>
            <person name="Ahrendt S.R."/>
            <person name="Quandt C.A."/>
            <person name="Ciobanu D."/>
            <person name="Clum A."/>
            <person name="Salamov A."/>
            <person name="Andreopoulos B."/>
            <person name="Cheng J.F."/>
            <person name="Woyke T."/>
            <person name="Pelin A."/>
            <person name="Henrissat B."/>
            <person name="Reynolds N.K."/>
            <person name="Benny G.L."/>
            <person name="Smith M.E."/>
            <person name="James T.Y."/>
            <person name="Grigoriev I.V."/>
        </authorList>
    </citation>
    <scope>NUCLEOTIDE SEQUENCE [LARGE SCALE GENOMIC DNA]</scope>
    <source>
        <strain evidence="4">Baker2002</strain>
    </source>
</reference>
<name>A0A4P9Z9E7_9ASCO</name>
<dbReference type="EMBL" id="ML004776">
    <property type="protein sequence ID" value="RKP28611.1"/>
    <property type="molecule type" value="Genomic_DNA"/>
</dbReference>
<feature type="non-terminal residue" evidence="3">
    <location>
        <position position="1"/>
    </location>
</feature>
<dbReference type="AlphaFoldDB" id="A0A4P9Z9E7"/>
<feature type="compositionally biased region" description="Polar residues" evidence="1">
    <location>
        <begin position="158"/>
        <end position="168"/>
    </location>
</feature>
<organism evidence="3 4">
    <name type="scientific">Metschnikowia bicuspidata</name>
    <dbReference type="NCBI Taxonomy" id="27322"/>
    <lineage>
        <taxon>Eukaryota</taxon>
        <taxon>Fungi</taxon>
        <taxon>Dikarya</taxon>
        <taxon>Ascomycota</taxon>
        <taxon>Saccharomycotina</taxon>
        <taxon>Pichiomycetes</taxon>
        <taxon>Metschnikowiaceae</taxon>
        <taxon>Metschnikowia</taxon>
    </lineage>
</organism>
<evidence type="ECO:0000313" key="4">
    <source>
        <dbReference type="Proteomes" id="UP000268321"/>
    </source>
</evidence>
<keyword evidence="4" id="KW-1185">Reference proteome</keyword>
<keyword evidence="2" id="KW-1133">Transmembrane helix</keyword>
<feature type="transmembrane region" description="Helical" evidence="2">
    <location>
        <begin position="21"/>
        <end position="38"/>
    </location>
</feature>
<proteinExistence type="predicted"/>
<keyword evidence="2" id="KW-0812">Transmembrane</keyword>
<evidence type="ECO:0000256" key="2">
    <source>
        <dbReference type="SAM" id="Phobius"/>
    </source>
</evidence>
<protein>
    <submittedName>
        <fullName evidence="3">Uncharacterized protein</fullName>
    </submittedName>
</protein>
<dbReference type="Proteomes" id="UP000268321">
    <property type="component" value="Unassembled WGS sequence"/>
</dbReference>
<accession>A0A4P9Z9E7</accession>
<gene>
    <name evidence="3" type="ORF">METBISCDRAFT_28982</name>
</gene>
<keyword evidence="2" id="KW-0472">Membrane</keyword>
<evidence type="ECO:0000313" key="3">
    <source>
        <dbReference type="EMBL" id="RKP28611.1"/>
    </source>
</evidence>
<feature type="transmembrane region" description="Helical" evidence="2">
    <location>
        <begin position="67"/>
        <end position="92"/>
    </location>
</feature>